<dbReference type="InterPro" id="IPR013022">
    <property type="entry name" value="Xyl_isomerase-like_TIM-brl"/>
</dbReference>
<evidence type="ECO:0000313" key="3">
    <source>
        <dbReference type="Proteomes" id="UP000240800"/>
    </source>
</evidence>
<evidence type="ECO:0000313" key="2">
    <source>
        <dbReference type="EMBL" id="PTM76408.1"/>
    </source>
</evidence>
<keyword evidence="3" id="KW-1185">Reference proteome</keyword>
<dbReference type="Proteomes" id="UP000240800">
    <property type="component" value="Unassembled WGS sequence"/>
</dbReference>
<name>A0ABX5J966_9RHOB</name>
<feature type="domain" description="Xylose isomerase-like TIM barrel" evidence="1">
    <location>
        <begin position="32"/>
        <end position="271"/>
    </location>
</feature>
<dbReference type="Gene3D" id="3.20.20.150">
    <property type="entry name" value="Divalent-metal-dependent TIM barrel enzymes"/>
    <property type="match status" value="1"/>
</dbReference>
<dbReference type="InterPro" id="IPR036237">
    <property type="entry name" value="Xyl_isomerase-like_sf"/>
</dbReference>
<organism evidence="2 3">
    <name type="scientific">Cereibacter johrii</name>
    <dbReference type="NCBI Taxonomy" id="445629"/>
    <lineage>
        <taxon>Bacteria</taxon>
        <taxon>Pseudomonadati</taxon>
        <taxon>Pseudomonadota</taxon>
        <taxon>Alphaproteobacteria</taxon>
        <taxon>Rhodobacterales</taxon>
        <taxon>Paracoccaceae</taxon>
        <taxon>Cereibacter</taxon>
    </lineage>
</organism>
<sequence>MSPSPRLSARQMIGSNFAFQHFPLAEVARRMRGFGFTEIELWGVAPHLDLFHSSDRDVAEVKRVLAGEGLSVRCLTPEQVVYPINIASGDDAYRAASIDRFRRAADIAAELGARHLFLTPGRGYESEPAERAWDRSAEALRLIAGHAAGLGLRCLLEPLQRVESNIAHSAADTARLLEMVGADNMDVVLDTVAMACAGDSVADYAGLFGDRLAHVHLVDGRPAGHLVWGDGTLPLARILADLAEAGYRGALSFEPFGDGSYALDPVAAWTRHLTALAPHLDPVEARP</sequence>
<dbReference type="PANTHER" id="PTHR12110:SF21">
    <property type="entry name" value="XYLOSE ISOMERASE-LIKE TIM BARREL DOMAIN-CONTAINING PROTEIN"/>
    <property type="match status" value="1"/>
</dbReference>
<dbReference type="Pfam" id="PF01261">
    <property type="entry name" value="AP_endonuc_2"/>
    <property type="match status" value="1"/>
</dbReference>
<proteinExistence type="predicted"/>
<dbReference type="RefSeq" id="WP_108223459.1">
    <property type="nucleotide sequence ID" value="NZ_PZZW01000008.1"/>
</dbReference>
<dbReference type="InterPro" id="IPR050312">
    <property type="entry name" value="IolE/XylAMocC-like"/>
</dbReference>
<dbReference type="EMBL" id="PZZW01000008">
    <property type="protein sequence ID" value="PTM76408.1"/>
    <property type="molecule type" value="Genomic_DNA"/>
</dbReference>
<reference evidence="2 3" key="1">
    <citation type="submission" date="2018-04" db="EMBL/GenBank/DDBJ databases">
        <title>Genomic Encyclopedia of Type Strains, Phase III (KMG-III): the genomes of soil and plant-associated and newly described type strains.</title>
        <authorList>
            <person name="Whitman W."/>
        </authorList>
    </citation>
    <scope>NUCLEOTIDE SEQUENCE [LARGE SCALE GENOMIC DNA]</scope>
    <source>
        <strain evidence="2 3">JA192</strain>
    </source>
</reference>
<dbReference type="PANTHER" id="PTHR12110">
    <property type="entry name" value="HYDROXYPYRUVATE ISOMERASE"/>
    <property type="match status" value="1"/>
</dbReference>
<dbReference type="SUPFAM" id="SSF51658">
    <property type="entry name" value="Xylose isomerase-like"/>
    <property type="match status" value="1"/>
</dbReference>
<evidence type="ECO:0000259" key="1">
    <source>
        <dbReference type="Pfam" id="PF01261"/>
    </source>
</evidence>
<accession>A0ABX5J966</accession>
<protein>
    <submittedName>
        <fullName evidence="2">Protein FrlC</fullName>
    </submittedName>
</protein>
<gene>
    <name evidence="2" type="ORF">C8J29_1086</name>
</gene>
<comment type="caution">
    <text evidence="2">The sequence shown here is derived from an EMBL/GenBank/DDBJ whole genome shotgun (WGS) entry which is preliminary data.</text>
</comment>